<accession>C3X417</accession>
<comment type="caution">
    <text evidence="2">The sequence shown here is derived from an EMBL/GenBank/DDBJ whole genome shotgun (WGS) entry which is preliminary data.</text>
</comment>
<feature type="compositionally biased region" description="Basic and acidic residues" evidence="1">
    <location>
        <begin position="60"/>
        <end position="71"/>
    </location>
</feature>
<sequence>MNDQDRLTLATFMAGMQAARQDFFQAAKWSRQAAEPGNRKAHGMMAFFYYAGQGRVPQDTEKARYRAEKGGKSGRAGRRHGARRTGNGVPVSGQTGHERDPYVA</sequence>
<dbReference type="Proteomes" id="UP000003973">
    <property type="component" value="Unassembled WGS sequence"/>
</dbReference>
<feature type="region of interest" description="Disordered" evidence="1">
    <location>
        <begin position="60"/>
        <end position="104"/>
    </location>
</feature>
<gene>
    <name evidence="2" type="ORF">OFAG_01106</name>
</gene>
<dbReference type="RefSeq" id="WP_005877317.1">
    <property type="nucleotide sequence ID" value="NZ_CABMNL010000001.1"/>
</dbReference>
<name>C3X417_9BURK</name>
<evidence type="ECO:0000256" key="1">
    <source>
        <dbReference type="SAM" id="MobiDB-lite"/>
    </source>
</evidence>
<evidence type="ECO:0000313" key="3">
    <source>
        <dbReference type="Proteomes" id="UP000003973"/>
    </source>
</evidence>
<dbReference type="InterPro" id="IPR011990">
    <property type="entry name" value="TPR-like_helical_dom_sf"/>
</dbReference>
<reference evidence="2" key="1">
    <citation type="submission" date="2011-10" db="EMBL/GenBank/DDBJ databases">
        <title>The Genome Sequence of Oxalobacter formigenes HOxBLS.</title>
        <authorList>
            <consortium name="The Broad Institute Genome Sequencing Platform"/>
            <person name="Earl A."/>
            <person name="Ward D."/>
            <person name="Feldgarden M."/>
            <person name="Gevers D."/>
            <person name="Allison M.J."/>
            <person name="Humphrey S."/>
            <person name="Young S.K."/>
            <person name="Zeng Q."/>
            <person name="Gargeya S."/>
            <person name="Fitzgerald M."/>
            <person name="Haas B."/>
            <person name="Abouelleil A."/>
            <person name="Alvarado L."/>
            <person name="Arachchi H.M."/>
            <person name="Berlin A."/>
            <person name="Brown A."/>
            <person name="Chapman S.B."/>
            <person name="Chen Z."/>
            <person name="Dunbar C."/>
            <person name="Freedman E."/>
            <person name="Gearin G."/>
            <person name="Goldberg J."/>
            <person name="Griggs A."/>
            <person name="Gujja S."/>
            <person name="Heiman D."/>
            <person name="Howarth C."/>
            <person name="Larson L."/>
            <person name="Lui A."/>
            <person name="MacDonald P.J.P."/>
            <person name="Montmayeur A."/>
            <person name="Murphy C."/>
            <person name="Neiman D."/>
            <person name="Pearson M."/>
            <person name="Priest M."/>
            <person name="Roberts A."/>
            <person name="Saif S."/>
            <person name="Shea T."/>
            <person name="Shenoy N."/>
            <person name="Sisk P."/>
            <person name="Stolte C."/>
            <person name="Sykes S."/>
            <person name="Wortman J."/>
            <person name="Nusbaum C."/>
            <person name="Birren B."/>
        </authorList>
    </citation>
    <scope>NUCLEOTIDE SEQUENCE [LARGE SCALE GENOMIC DNA]</scope>
    <source>
        <strain evidence="2">HOxBLS</strain>
    </source>
</reference>
<evidence type="ECO:0008006" key="4">
    <source>
        <dbReference type="Google" id="ProtNLM"/>
    </source>
</evidence>
<dbReference type="EMBL" id="ACDP02000010">
    <property type="protein sequence ID" value="EEO27953.1"/>
    <property type="molecule type" value="Genomic_DNA"/>
</dbReference>
<keyword evidence="3" id="KW-1185">Reference proteome</keyword>
<dbReference type="AlphaFoldDB" id="C3X417"/>
<proteinExistence type="predicted"/>
<dbReference type="SUPFAM" id="SSF81901">
    <property type="entry name" value="HCP-like"/>
    <property type="match status" value="1"/>
</dbReference>
<dbReference type="Gene3D" id="1.25.40.10">
    <property type="entry name" value="Tetratricopeptide repeat domain"/>
    <property type="match status" value="1"/>
</dbReference>
<protein>
    <recommendedName>
        <fullName evidence="4">Sel1 repeat family protein</fullName>
    </recommendedName>
</protein>
<organism evidence="2 3">
    <name type="scientific">Oxalobacter paraformigenes</name>
    <dbReference type="NCBI Taxonomy" id="556268"/>
    <lineage>
        <taxon>Bacteria</taxon>
        <taxon>Pseudomonadati</taxon>
        <taxon>Pseudomonadota</taxon>
        <taxon>Betaproteobacteria</taxon>
        <taxon>Burkholderiales</taxon>
        <taxon>Oxalobacteraceae</taxon>
        <taxon>Oxalobacter</taxon>
    </lineage>
</organism>
<evidence type="ECO:0000313" key="2">
    <source>
        <dbReference type="EMBL" id="EEO27953.1"/>
    </source>
</evidence>
<dbReference type="HOGENOM" id="CLU_2247321_0_0_4"/>